<evidence type="ECO:0000313" key="1">
    <source>
        <dbReference type="EMBL" id="AHY72518.1"/>
    </source>
</evidence>
<organism evidence="1 2">
    <name type="scientific">Escherichia coli O145:H28 (strain RM12581)</name>
    <dbReference type="NCBI Taxonomy" id="1248823"/>
    <lineage>
        <taxon>Bacteria</taxon>
        <taxon>Pseudomonadati</taxon>
        <taxon>Pseudomonadota</taxon>
        <taxon>Gammaproteobacteria</taxon>
        <taxon>Enterobacterales</taxon>
        <taxon>Enterobacteriaceae</taxon>
        <taxon>Escherichia</taxon>
    </lineage>
</organism>
<reference evidence="1 2" key="1">
    <citation type="journal article" date="2014" name="Genome Announc.">
        <title>Complete Genome Sequences of Two Escherichia coli O145:H28 Outbreak Strains of Food Origin.</title>
        <authorList>
            <person name="Cooper K.K."/>
            <person name="Mandrell R.E."/>
            <person name="Louie J.W."/>
            <person name="Korlach J."/>
            <person name="Clark T.A."/>
            <person name="Parker C.T."/>
            <person name="Huynh S."/>
            <person name="Chain P.S."/>
            <person name="Ahmed S."/>
            <person name="Carter M.Q."/>
        </authorList>
    </citation>
    <scope>NUCLEOTIDE SEQUENCE [LARGE SCALE GENOMIC DNA]</scope>
    <source>
        <strain evidence="1 2">RM12581</strain>
    </source>
</reference>
<evidence type="ECO:0000313" key="2">
    <source>
        <dbReference type="Proteomes" id="UP000025231"/>
    </source>
</evidence>
<protein>
    <submittedName>
        <fullName evidence="1">Uncharacterized protein</fullName>
    </submittedName>
</protein>
<accession>A0ABC7ZXD0</accession>
<gene>
    <name evidence="1" type="ORF">ECRM12581_19940</name>
</gene>
<dbReference type="AlphaFoldDB" id="A0ABC7ZXD0"/>
<dbReference type="Proteomes" id="UP000025231">
    <property type="component" value="Chromosome"/>
</dbReference>
<dbReference type="EMBL" id="CP007136">
    <property type="protein sequence ID" value="AHY72518.1"/>
    <property type="molecule type" value="Genomic_DNA"/>
</dbReference>
<proteinExistence type="predicted"/>
<sequence>MNRAHSRRNITRQTANQYYFINSGQLHSGFYRSLKENSVYTPMPRDQGG</sequence>
<name>A0ABC7ZXD0_ECOLR</name>